<evidence type="ECO:0000256" key="6">
    <source>
        <dbReference type="SAM" id="MobiDB-lite"/>
    </source>
</evidence>
<dbReference type="InterPro" id="IPR051048">
    <property type="entry name" value="Peptidase_S8/S53_subtilisin"/>
</dbReference>
<dbReference type="Pfam" id="PF00082">
    <property type="entry name" value="Peptidase_S8"/>
    <property type="match status" value="1"/>
</dbReference>
<dbReference type="PROSITE" id="PS51892">
    <property type="entry name" value="SUBTILASE"/>
    <property type="match status" value="1"/>
</dbReference>
<feature type="region of interest" description="Disordered" evidence="6">
    <location>
        <begin position="39"/>
        <end position="63"/>
    </location>
</feature>
<evidence type="ECO:0000313" key="8">
    <source>
        <dbReference type="EMBL" id="KAK3172951.1"/>
    </source>
</evidence>
<keyword evidence="3" id="KW-0378">Hydrolase</keyword>
<keyword evidence="9" id="KW-1185">Reference proteome</keyword>
<evidence type="ECO:0000256" key="4">
    <source>
        <dbReference type="ARBA" id="ARBA00022825"/>
    </source>
</evidence>
<dbReference type="GO" id="GO:0004252">
    <property type="term" value="F:serine-type endopeptidase activity"/>
    <property type="evidence" value="ECO:0007669"/>
    <property type="project" value="InterPro"/>
</dbReference>
<keyword evidence="2" id="KW-0645">Protease</keyword>
<dbReference type="AlphaFoldDB" id="A0AAD9Z7J7"/>
<comment type="similarity">
    <text evidence="1 5">Belongs to the peptidase S8 family.</text>
</comment>
<gene>
    <name evidence="8" type="ORF">OEA41_006277</name>
</gene>
<organism evidence="8 9">
    <name type="scientific">Lepraria neglecta</name>
    <dbReference type="NCBI Taxonomy" id="209136"/>
    <lineage>
        <taxon>Eukaryota</taxon>
        <taxon>Fungi</taxon>
        <taxon>Dikarya</taxon>
        <taxon>Ascomycota</taxon>
        <taxon>Pezizomycotina</taxon>
        <taxon>Lecanoromycetes</taxon>
        <taxon>OSLEUM clade</taxon>
        <taxon>Lecanoromycetidae</taxon>
        <taxon>Lecanorales</taxon>
        <taxon>Lecanorineae</taxon>
        <taxon>Stereocaulaceae</taxon>
        <taxon>Lepraria</taxon>
    </lineage>
</organism>
<keyword evidence="4" id="KW-0720">Serine protease</keyword>
<comment type="caution">
    <text evidence="5">Lacks conserved residue(s) required for the propagation of feature annotation.</text>
</comment>
<dbReference type="EMBL" id="JASNWA010000007">
    <property type="protein sequence ID" value="KAK3172951.1"/>
    <property type="molecule type" value="Genomic_DNA"/>
</dbReference>
<dbReference type="GO" id="GO:0006508">
    <property type="term" value="P:proteolysis"/>
    <property type="evidence" value="ECO:0007669"/>
    <property type="project" value="UniProtKB-KW"/>
</dbReference>
<dbReference type="InterPro" id="IPR023828">
    <property type="entry name" value="Peptidase_S8_Ser-AS"/>
</dbReference>
<evidence type="ECO:0000259" key="7">
    <source>
        <dbReference type="Pfam" id="PF00082"/>
    </source>
</evidence>
<reference evidence="8" key="1">
    <citation type="submission" date="2022-11" db="EMBL/GenBank/DDBJ databases">
        <title>Chromosomal genome sequence assembly and mating type (MAT) locus characterization of the leprose asexual lichenized fungus Lepraria neglecta (Nyl.) Erichsen.</title>
        <authorList>
            <person name="Allen J.L."/>
            <person name="Pfeffer B."/>
        </authorList>
    </citation>
    <scope>NUCLEOTIDE SEQUENCE</scope>
    <source>
        <strain evidence="8">Allen 5258</strain>
    </source>
</reference>
<dbReference type="Gene3D" id="2.60.120.380">
    <property type="match status" value="1"/>
</dbReference>
<evidence type="ECO:0000313" key="9">
    <source>
        <dbReference type="Proteomes" id="UP001276659"/>
    </source>
</evidence>
<evidence type="ECO:0000256" key="2">
    <source>
        <dbReference type="ARBA" id="ARBA00022670"/>
    </source>
</evidence>
<accession>A0AAD9Z7J7</accession>
<evidence type="ECO:0000256" key="1">
    <source>
        <dbReference type="ARBA" id="ARBA00011073"/>
    </source>
</evidence>
<dbReference type="PANTHER" id="PTHR43399">
    <property type="entry name" value="SUBTILISIN-RELATED"/>
    <property type="match status" value="1"/>
</dbReference>
<sequence>MVICFAAGNDARKPVGPLYRGHIGAQAAAKNCITVGASRSSRDPHDWNPDAVADTSSRGPIHRGRCKPDVVAPEAPNLVQRAKQLDSDGNWCFMSGTSIATPLVAGCAAVLREALTSSYQGISSSAALIKALLINGADILNPTTPNFVPSNHSGYGRVNIANTIAVVHGDPGTGFRMDKVSDDTPRWLETIQVVPGYTTLKVTLVWSDPPGETLKNRLGLEVWDDTGPKFARNNNTVQQVVRSTISPGDASLRVGIISYNRRLEKSPQPFAVVWRFY</sequence>
<dbReference type="InterPro" id="IPR000209">
    <property type="entry name" value="Peptidase_S8/S53_dom"/>
</dbReference>
<dbReference type="InterPro" id="IPR036852">
    <property type="entry name" value="Peptidase_S8/S53_dom_sf"/>
</dbReference>
<dbReference type="Gene3D" id="3.40.50.200">
    <property type="entry name" value="Peptidase S8/S53 domain"/>
    <property type="match status" value="1"/>
</dbReference>
<name>A0AAD9Z7J7_9LECA</name>
<dbReference type="InterPro" id="IPR008979">
    <property type="entry name" value="Galactose-bd-like_sf"/>
</dbReference>
<proteinExistence type="inferred from homology"/>
<protein>
    <recommendedName>
        <fullName evidence="7">Peptidase S8/S53 domain-containing protein</fullName>
    </recommendedName>
</protein>
<feature type="domain" description="Peptidase S8/S53" evidence="7">
    <location>
        <begin position="2"/>
        <end position="156"/>
    </location>
</feature>
<dbReference type="SUPFAM" id="SSF49785">
    <property type="entry name" value="Galactose-binding domain-like"/>
    <property type="match status" value="1"/>
</dbReference>
<comment type="caution">
    <text evidence="8">The sequence shown here is derived from an EMBL/GenBank/DDBJ whole genome shotgun (WGS) entry which is preliminary data.</text>
</comment>
<dbReference type="SUPFAM" id="SSF52743">
    <property type="entry name" value="Subtilisin-like"/>
    <property type="match status" value="1"/>
</dbReference>
<evidence type="ECO:0000256" key="5">
    <source>
        <dbReference type="PROSITE-ProRule" id="PRU01240"/>
    </source>
</evidence>
<dbReference type="PROSITE" id="PS00138">
    <property type="entry name" value="SUBTILASE_SER"/>
    <property type="match status" value="1"/>
</dbReference>
<dbReference type="Proteomes" id="UP001276659">
    <property type="component" value="Unassembled WGS sequence"/>
</dbReference>
<dbReference type="PANTHER" id="PTHR43399:SF4">
    <property type="entry name" value="CELL WALL-ASSOCIATED PROTEASE"/>
    <property type="match status" value="1"/>
</dbReference>
<evidence type="ECO:0000256" key="3">
    <source>
        <dbReference type="ARBA" id="ARBA00022801"/>
    </source>
</evidence>